<evidence type="ECO:0000313" key="3">
    <source>
        <dbReference type="EMBL" id="KAE9387611.1"/>
    </source>
</evidence>
<dbReference type="EMBL" id="ML769790">
    <property type="protein sequence ID" value="KAE9387611.1"/>
    <property type="molecule type" value="Genomic_DNA"/>
</dbReference>
<gene>
    <name evidence="3" type="ORF">BT96DRAFT_981376</name>
</gene>
<keyword evidence="4" id="KW-1185">Reference proteome</keyword>
<evidence type="ECO:0008006" key="5">
    <source>
        <dbReference type="Google" id="ProtNLM"/>
    </source>
</evidence>
<dbReference type="InterPro" id="IPR051654">
    <property type="entry name" value="Meroterpenoid_MTases"/>
</dbReference>
<evidence type="ECO:0000256" key="2">
    <source>
        <dbReference type="ARBA" id="ARBA00022691"/>
    </source>
</evidence>
<keyword evidence="1" id="KW-0808">Transferase</keyword>
<dbReference type="PANTHER" id="PTHR35897:SF1">
    <property type="entry name" value="METHYLTRANSFERASE AUSD"/>
    <property type="match status" value="1"/>
</dbReference>
<accession>A0A6A4GPF0</accession>
<dbReference type="PANTHER" id="PTHR35897">
    <property type="entry name" value="METHYLTRANSFERASE AUSD"/>
    <property type="match status" value="1"/>
</dbReference>
<dbReference type="OrthoDB" id="2094832at2759"/>
<proteinExistence type="predicted"/>
<sequence length="222" mass="24547">MSAESRQTESMSSKILLHRSVIKQMTASMKRRIFGLWETGHELFKSTPQSFPTSFIEGDILNTSFLSAIPPFTKDSPPATTVPSLNSIASESLNDLRGHVSAVYTGYLFHLFPEKQQEQIARGLAGLLSPEPGSMILGVQDGRFAKGFLAPAASDLRMFCHSPESWKELWEGIFGKGCVEVKAELRPAVGGDSFFGMFPQNKDPFHNMEWSVTRLDCKEAGL</sequence>
<dbReference type="GO" id="GO:0016740">
    <property type="term" value="F:transferase activity"/>
    <property type="evidence" value="ECO:0007669"/>
    <property type="project" value="UniProtKB-KW"/>
</dbReference>
<name>A0A6A4GPF0_9AGAR</name>
<protein>
    <recommendedName>
        <fullName evidence="5">Methyltransferase domain-containing protein</fullName>
    </recommendedName>
</protein>
<dbReference type="Proteomes" id="UP000799118">
    <property type="component" value="Unassembled WGS sequence"/>
</dbReference>
<organism evidence="3 4">
    <name type="scientific">Gymnopus androsaceus JB14</name>
    <dbReference type="NCBI Taxonomy" id="1447944"/>
    <lineage>
        <taxon>Eukaryota</taxon>
        <taxon>Fungi</taxon>
        <taxon>Dikarya</taxon>
        <taxon>Basidiomycota</taxon>
        <taxon>Agaricomycotina</taxon>
        <taxon>Agaricomycetes</taxon>
        <taxon>Agaricomycetidae</taxon>
        <taxon>Agaricales</taxon>
        <taxon>Marasmiineae</taxon>
        <taxon>Omphalotaceae</taxon>
        <taxon>Gymnopus</taxon>
    </lineage>
</organism>
<dbReference type="AlphaFoldDB" id="A0A6A4GPF0"/>
<reference evidence="3" key="1">
    <citation type="journal article" date="2019" name="Environ. Microbiol.">
        <title>Fungal ecological strategies reflected in gene transcription - a case study of two litter decomposers.</title>
        <authorList>
            <person name="Barbi F."/>
            <person name="Kohler A."/>
            <person name="Barry K."/>
            <person name="Baskaran P."/>
            <person name="Daum C."/>
            <person name="Fauchery L."/>
            <person name="Ihrmark K."/>
            <person name="Kuo A."/>
            <person name="LaButti K."/>
            <person name="Lipzen A."/>
            <person name="Morin E."/>
            <person name="Grigoriev I.V."/>
            <person name="Henrissat B."/>
            <person name="Lindahl B."/>
            <person name="Martin F."/>
        </authorList>
    </citation>
    <scope>NUCLEOTIDE SEQUENCE</scope>
    <source>
        <strain evidence="3">JB14</strain>
    </source>
</reference>
<evidence type="ECO:0000256" key="1">
    <source>
        <dbReference type="ARBA" id="ARBA00022679"/>
    </source>
</evidence>
<evidence type="ECO:0000313" key="4">
    <source>
        <dbReference type="Proteomes" id="UP000799118"/>
    </source>
</evidence>
<keyword evidence="2" id="KW-0949">S-adenosyl-L-methionine</keyword>